<evidence type="ECO:0000256" key="4">
    <source>
        <dbReference type="PIRSR" id="PIRSR000097-1"/>
    </source>
</evidence>
<accession>A0AA45HJA9</accession>
<comment type="caution">
    <text evidence="8">The sequence shown here is derived from an EMBL/GenBank/DDBJ whole genome shotgun (WGS) entry which is preliminary data.</text>
</comment>
<sequence length="270" mass="31559">MIYFELNNGIKIPSIGYGTYKAEGNKVFQGVLWALETGYRSIDTASFYGNETEIGDAIIKSGISRKEIFLTSKVWNTQQGYENTLKAFEESLSKLQTDYLDLYLVHWPVKGKFIDTWKALEKLYKEKKVRAIGVCNFMQHHLEELLINSEIKPVINQVEFHPYLNQEDLLNYCKENDIILEAWRPIMKGQVNEIPQIIEISNKYNKTPVQVVLRWQIQKNIITIPKSTTKERIESNFNIFDFELNQEDIKIIDSLNKDERMGPHPDEIDF</sequence>
<dbReference type="PIRSF" id="PIRSF000097">
    <property type="entry name" value="AKR"/>
    <property type="match status" value="1"/>
</dbReference>
<dbReference type="PRINTS" id="PR00069">
    <property type="entry name" value="ALDKETRDTASE"/>
</dbReference>
<evidence type="ECO:0000256" key="2">
    <source>
        <dbReference type="ARBA" id="ARBA00022857"/>
    </source>
</evidence>
<reference evidence="8 9" key="1">
    <citation type="submission" date="2018-05" db="EMBL/GenBank/DDBJ databases">
        <title>Genomic Encyclopedia of Type Strains, Phase IV (KMG-IV): sequencing the most valuable type-strain genomes for metagenomic binning, comparative biology and taxonomic classification.</title>
        <authorList>
            <person name="Goeker M."/>
        </authorList>
    </citation>
    <scope>NUCLEOTIDE SEQUENCE [LARGE SCALE GENOMIC DNA]</scope>
    <source>
        <strain evidence="8 9">DSM 24906</strain>
    </source>
</reference>
<keyword evidence="3" id="KW-0560">Oxidoreductase</keyword>
<dbReference type="Gene3D" id="3.20.20.100">
    <property type="entry name" value="NADP-dependent oxidoreductase domain"/>
    <property type="match status" value="1"/>
</dbReference>
<dbReference type="PROSITE" id="PS00062">
    <property type="entry name" value="ALDOKETO_REDUCTASE_2"/>
    <property type="match status" value="1"/>
</dbReference>
<evidence type="ECO:0000256" key="6">
    <source>
        <dbReference type="PIRSR" id="PIRSR000097-3"/>
    </source>
</evidence>
<protein>
    <submittedName>
        <fullName evidence="8">Diketogulonate reductase-like aldo/keto reductase</fullName>
    </submittedName>
</protein>
<organism evidence="8 9">
    <name type="scientific">Oceanotoga teriensis</name>
    <dbReference type="NCBI Taxonomy" id="515440"/>
    <lineage>
        <taxon>Bacteria</taxon>
        <taxon>Thermotogati</taxon>
        <taxon>Thermotogota</taxon>
        <taxon>Thermotogae</taxon>
        <taxon>Petrotogales</taxon>
        <taxon>Petrotogaceae</taxon>
        <taxon>Oceanotoga</taxon>
    </lineage>
</organism>
<keyword evidence="2" id="KW-0521">NADP</keyword>
<feature type="domain" description="NADP-dependent oxidoreductase" evidence="7">
    <location>
        <begin position="15"/>
        <end position="256"/>
    </location>
</feature>
<dbReference type="PANTHER" id="PTHR43827">
    <property type="entry name" value="2,5-DIKETO-D-GLUCONIC ACID REDUCTASE"/>
    <property type="match status" value="1"/>
</dbReference>
<dbReference type="PROSITE" id="PS00063">
    <property type="entry name" value="ALDOKETO_REDUCTASE_3"/>
    <property type="match status" value="1"/>
</dbReference>
<feature type="active site" description="Proton donor" evidence="4">
    <location>
        <position position="48"/>
    </location>
</feature>
<evidence type="ECO:0000256" key="3">
    <source>
        <dbReference type="ARBA" id="ARBA00023002"/>
    </source>
</evidence>
<feature type="site" description="Lowers pKa of active site Tyr" evidence="6">
    <location>
        <position position="73"/>
    </location>
</feature>
<dbReference type="InterPro" id="IPR036812">
    <property type="entry name" value="NAD(P)_OxRdtase_dom_sf"/>
</dbReference>
<feature type="binding site" evidence="5">
    <location>
        <position position="106"/>
    </location>
    <ligand>
        <name>substrate</name>
    </ligand>
</feature>
<dbReference type="GO" id="GO:0016616">
    <property type="term" value="F:oxidoreductase activity, acting on the CH-OH group of donors, NAD or NADP as acceptor"/>
    <property type="evidence" value="ECO:0007669"/>
    <property type="project" value="UniProtKB-ARBA"/>
</dbReference>
<dbReference type="RefSeq" id="WP_109604149.1">
    <property type="nucleotide sequence ID" value="NZ_JAMHJO010000009.1"/>
</dbReference>
<evidence type="ECO:0000313" key="9">
    <source>
        <dbReference type="Proteomes" id="UP000245921"/>
    </source>
</evidence>
<dbReference type="Pfam" id="PF00248">
    <property type="entry name" value="Aldo_ket_red"/>
    <property type="match status" value="1"/>
</dbReference>
<proteinExistence type="inferred from homology"/>
<dbReference type="InterPro" id="IPR020471">
    <property type="entry name" value="AKR"/>
</dbReference>
<keyword evidence="9" id="KW-1185">Reference proteome</keyword>
<evidence type="ECO:0000256" key="1">
    <source>
        <dbReference type="ARBA" id="ARBA00007905"/>
    </source>
</evidence>
<dbReference type="FunFam" id="3.20.20.100:FF:000015">
    <property type="entry name" value="Oxidoreductase, aldo/keto reductase family"/>
    <property type="match status" value="1"/>
</dbReference>
<dbReference type="PANTHER" id="PTHR43827:SF3">
    <property type="entry name" value="NADP-DEPENDENT OXIDOREDUCTASE DOMAIN-CONTAINING PROTEIN"/>
    <property type="match status" value="1"/>
</dbReference>
<dbReference type="SUPFAM" id="SSF51430">
    <property type="entry name" value="NAD(P)-linked oxidoreductase"/>
    <property type="match status" value="1"/>
</dbReference>
<evidence type="ECO:0000256" key="5">
    <source>
        <dbReference type="PIRSR" id="PIRSR000097-2"/>
    </source>
</evidence>
<dbReference type="InterPro" id="IPR023210">
    <property type="entry name" value="NADP_OxRdtase_dom"/>
</dbReference>
<dbReference type="PROSITE" id="PS00798">
    <property type="entry name" value="ALDOKETO_REDUCTASE_1"/>
    <property type="match status" value="1"/>
</dbReference>
<dbReference type="Proteomes" id="UP000245921">
    <property type="component" value="Unassembled WGS sequence"/>
</dbReference>
<gene>
    <name evidence="8" type="ORF">C7380_10421</name>
</gene>
<comment type="similarity">
    <text evidence="1">Belongs to the aldo/keto reductase family.</text>
</comment>
<dbReference type="EMBL" id="QGGI01000004">
    <property type="protein sequence ID" value="PWJ95607.1"/>
    <property type="molecule type" value="Genomic_DNA"/>
</dbReference>
<evidence type="ECO:0000259" key="7">
    <source>
        <dbReference type="Pfam" id="PF00248"/>
    </source>
</evidence>
<dbReference type="InterPro" id="IPR018170">
    <property type="entry name" value="Aldo/ket_reductase_CS"/>
</dbReference>
<dbReference type="AlphaFoldDB" id="A0AA45HJA9"/>
<evidence type="ECO:0000313" key="8">
    <source>
        <dbReference type="EMBL" id="PWJ95607.1"/>
    </source>
</evidence>
<name>A0AA45HJA9_9BACT</name>